<keyword evidence="2" id="KW-1185">Reference proteome</keyword>
<dbReference type="PATRIC" id="fig|797515.3.peg.2865"/>
<dbReference type="eggNOG" id="ENOG5034BQY">
    <property type="taxonomic scope" value="Bacteria"/>
</dbReference>
<dbReference type="SUPFAM" id="SSF55961">
    <property type="entry name" value="Bet v1-like"/>
    <property type="match status" value="1"/>
</dbReference>
<evidence type="ECO:0000313" key="1">
    <source>
        <dbReference type="EMBL" id="EHL95181.1"/>
    </source>
</evidence>
<dbReference type="EMBL" id="AGEY01000211">
    <property type="protein sequence ID" value="EHL95181.1"/>
    <property type="molecule type" value="Genomic_DNA"/>
</dbReference>
<organism evidence="1 2">
    <name type="scientific">Lentilactobacillus parafarraginis F0439</name>
    <dbReference type="NCBI Taxonomy" id="797515"/>
    <lineage>
        <taxon>Bacteria</taxon>
        <taxon>Bacillati</taxon>
        <taxon>Bacillota</taxon>
        <taxon>Bacilli</taxon>
        <taxon>Lactobacillales</taxon>
        <taxon>Lactobacillaceae</taxon>
        <taxon>Lentilactobacillus</taxon>
    </lineage>
</organism>
<accession>G9ZTR8</accession>
<protein>
    <recommendedName>
        <fullName evidence="3">Polyketide cyclase/dehydrase</fullName>
    </recommendedName>
</protein>
<sequence length="142" mass="16363">METKLFTNMVMVTTGADRVKQILMKPQNMLQWVPEISIVDEQPDGFRIQRNEAALNQTELIRVTAENNQITYMSTEGRLEYRLVFTLTNENDQTVIQEDFYIPDATDRHLPVRLLAPIAKHAFHTNLINLGSLVESMASRKE</sequence>
<name>G9ZTR8_9LACO</name>
<proteinExistence type="predicted"/>
<dbReference type="RefSeq" id="WP_008215449.1">
    <property type="nucleotide sequence ID" value="NZ_JH415063.1"/>
</dbReference>
<gene>
    <name evidence="1" type="ORF">HMPREF9103_03153</name>
</gene>
<dbReference type="HOGENOM" id="CLU_154447_0_0_9"/>
<evidence type="ECO:0000313" key="2">
    <source>
        <dbReference type="Proteomes" id="UP000004625"/>
    </source>
</evidence>
<dbReference type="AlphaFoldDB" id="G9ZTR8"/>
<dbReference type="Gene3D" id="3.30.530.20">
    <property type="match status" value="1"/>
</dbReference>
<evidence type="ECO:0008006" key="3">
    <source>
        <dbReference type="Google" id="ProtNLM"/>
    </source>
</evidence>
<dbReference type="STRING" id="797515.HMPREF9103_03153"/>
<reference evidence="1 2" key="1">
    <citation type="submission" date="2011-09" db="EMBL/GenBank/DDBJ databases">
        <authorList>
            <person name="Weinstock G."/>
            <person name="Sodergren E."/>
            <person name="Clifton S."/>
            <person name="Fulton L."/>
            <person name="Fulton B."/>
            <person name="Courtney L."/>
            <person name="Fronick C."/>
            <person name="Harrison M."/>
            <person name="Strong C."/>
            <person name="Farmer C."/>
            <person name="Delahaunty K."/>
            <person name="Markovic C."/>
            <person name="Hall O."/>
            <person name="Minx P."/>
            <person name="Tomlinson C."/>
            <person name="Mitreva M."/>
            <person name="Hou S."/>
            <person name="Chen J."/>
            <person name="Wollam A."/>
            <person name="Pepin K.H."/>
            <person name="Johnson M."/>
            <person name="Bhonagiri V."/>
            <person name="Zhang X."/>
            <person name="Suruliraj S."/>
            <person name="Warren W."/>
            <person name="Chinwalla A."/>
            <person name="Mardis E.R."/>
            <person name="Wilson R.K."/>
        </authorList>
    </citation>
    <scope>NUCLEOTIDE SEQUENCE [LARGE SCALE GENOMIC DNA]</scope>
    <source>
        <strain evidence="1 2">F0439</strain>
    </source>
</reference>
<comment type="caution">
    <text evidence="1">The sequence shown here is derived from an EMBL/GenBank/DDBJ whole genome shotgun (WGS) entry which is preliminary data.</text>
</comment>
<dbReference type="InterPro" id="IPR023393">
    <property type="entry name" value="START-like_dom_sf"/>
</dbReference>
<dbReference type="Proteomes" id="UP000004625">
    <property type="component" value="Unassembled WGS sequence"/>
</dbReference>